<evidence type="ECO:0000313" key="3">
    <source>
        <dbReference type="Proteomes" id="UP000598997"/>
    </source>
</evidence>
<dbReference type="RefSeq" id="WP_308419915.1">
    <property type="nucleotide sequence ID" value="NZ_BMIO01000005.1"/>
</dbReference>
<evidence type="ECO:0000313" key="2">
    <source>
        <dbReference type="EMBL" id="GGD45209.1"/>
    </source>
</evidence>
<name>A0A916YIW8_9SPHN</name>
<dbReference type="Pfam" id="PF02104">
    <property type="entry name" value="SURF1"/>
    <property type="match status" value="1"/>
</dbReference>
<comment type="caution">
    <text evidence="2">The sequence shown here is derived from an EMBL/GenBank/DDBJ whole genome shotgun (WGS) entry which is preliminary data.</text>
</comment>
<organism evidence="2 3">
    <name type="scientific">Croceicoccus pelagius</name>
    <dbReference type="NCBI Taxonomy" id="1703341"/>
    <lineage>
        <taxon>Bacteria</taxon>
        <taxon>Pseudomonadati</taxon>
        <taxon>Pseudomonadota</taxon>
        <taxon>Alphaproteobacteria</taxon>
        <taxon>Sphingomonadales</taxon>
        <taxon>Erythrobacteraceae</taxon>
        <taxon>Croceicoccus</taxon>
    </lineage>
</organism>
<comment type="subcellular location">
    <subcellularLocation>
        <location evidence="1">Cell membrane</location>
        <topology evidence="1">Multi-pass membrane protein</topology>
    </subcellularLocation>
</comment>
<gene>
    <name evidence="2" type="ORF">GCM10010989_19190</name>
</gene>
<reference evidence="2 3" key="1">
    <citation type="journal article" date="2014" name="Int. J. Syst. Evol. Microbiol.">
        <title>Complete genome sequence of Corynebacterium casei LMG S-19264T (=DSM 44701T), isolated from a smear-ripened cheese.</title>
        <authorList>
            <consortium name="US DOE Joint Genome Institute (JGI-PGF)"/>
            <person name="Walter F."/>
            <person name="Albersmeier A."/>
            <person name="Kalinowski J."/>
            <person name="Ruckert C."/>
        </authorList>
    </citation>
    <scope>NUCLEOTIDE SEQUENCE [LARGE SCALE GENOMIC DNA]</scope>
    <source>
        <strain evidence="2 3">CGMCC 1.15358</strain>
    </source>
</reference>
<evidence type="ECO:0000256" key="1">
    <source>
        <dbReference type="RuleBase" id="RU363076"/>
    </source>
</evidence>
<keyword evidence="1" id="KW-0472">Membrane</keyword>
<dbReference type="EMBL" id="BMIO01000005">
    <property type="protein sequence ID" value="GGD45209.1"/>
    <property type="molecule type" value="Genomic_DNA"/>
</dbReference>
<feature type="transmembrane region" description="Helical" evidence="1">
    <location>
        <begin position="7"/>
        <end position="28"/>
    </location>
</feature>
<accession>A0A916YIW8</accession>
<comment type="similarity">
    <text evidence="1">Belongs to the SURF1 family.</text>
</comment>
<keyword evidence="1" id="KW-1133">Transmembrane helix</keyword>
<dbReference type="InterPro" id="IPR002994">
    <property type="entry name" value="Surf1/Shy1"/>
</dbReference>
<sequence>MIRKLPLIPTIIVLAAVATMIGLGLWQLDRKAEKEALLAHYDAAMGNPDPVVFPLGDPDPHRWLYRQSALDCRDVLSQGAMSGRNASDEAGWAMTAHCAVDGGEADIAIGWSRNPAPPEWSGGTVTGTIAPLGESVRLVVSEPQAGLEPLAKPNPAELPNNHWAYAIQWFFFAATALVIYALALKRRLARKGQRG</sequence>
<dbReference type="AlphaFoldDB" id="A0A916YIW8"/>
<feature type="transmembrane region" description="Helical" evidence="1">
    <location>
        <begin position="163"/>
        <end position="184"/>
    </location>
</feature>
<dbReference type="Proteomes" id="UP000598997">
    <property type="component" value="Unassembled WGS sequence"/>
</dbReference>
<keyword evidence="1" id="KW-0812">Transmembrane</keyword>
<dbReference type="GO" id="GO:0005886">
    <property type="term" value="C:plasma membrane"/>
    <property type="evidence" value="ECO:0007669"/>
    <property type="project" value="UniProtKB-SubCell"/>
</dbReference>
<keyword evidence="1" id="KW-1003">Cell membrane</keyword>
<protein>
    <recommendedName>
        <fullName evidence="1">SURF1-like protein</fullName>
    </recommendedName>
</protein>
<keyword evidence="3" id="KW-1185">Reference proteome</keyword>
<proteinExistence type="inferred from homology"/>